<keyword evidence="2" id="KW-1185">Reference proteome</keyword>
<dbReference type="Proteomes" id="UP001144978">
    <property type="component" value="Unassembled WGS sequence"/>
</dbReference>
<proteinExistence type="predicted"/>
<reference evidence="1" key="1">
    <citation type="submission" date="2022-08" db="EMBL/GenBank/DDBJ databases">
        <title>Genome Sequence of Pycnoporus sanguineus.</title>
        <authorList>
            <person name="Buettner E."/>
        </authorList>
    </citation>
    <scope>NUCLEOTIDE SEQUENCE</scope>
    <source>
        <strain evidence="1">CG-C14</strain>
    </source>
</reference>
<dbReference type="EMBL" id="JANSHE010002077">
    <property type="protein sequence ID" value="KAJ2995953.1"/>
    <property type="molecule type" value="Genomic_DNA"/>
</dbReference>
<name>A0ACC1PNE1_9APHY</name>
<organism evidence="1 2">
    <name type="scientific">Trametes sanguinea</name>
    <dbReference type="NCBI Taxonomy" id="158606"/>
    <lineage>
        <taxon>Eukaryota</taxon>
        <taxon>Fungi</taxon>
        <taxon>Dikarya</taxon>
        <taxon>Basidiomycota</taxon>
        <taxon>Agaricomycotina</taxon>
        <taxon>Agaricomycetes</taxon>
        <taxon>Polyporales</taxon>
        <taxon>Polyporaceae</taxon>
        <taxon>Trametes</taxon>
    </lineage>
</organism>
<accession>A0ACC1PNE1</accession>
<evidence type="ECO:0000313" key="2">
    <source>
        <dbReference type="Proteomes" id="UP001144978"/>
    </source>
</evidence>
<comment type="caution">
    <text evidence="1">The sequence shown here is derived from an EMBL/GenBank/DDBJ whole genome shotgun (WGS) entry which is preliminary data.</text>
</comment>
<evidence type="ECO:0000313" key="1">
    <source>
        <dbReference type="EMBL" id="KAJ2995953.1"/>
    </source>
</evidence>
<protein>
    <submittedName>
        <fullName evidence="1">Uncharacterized protein</fullName>
    </submittedName>
</protein>
<sequence length="108" mass="11119">MDPAGCGFLGCGLAELAVSSNAFEAFRLRAQGSNDDNGRPSGEPRTDVRDELEWTSFSAGSGVVPRESESKTSSSSEVSSVDSVAQDGRSTAISATLLWVCDGEGLGA</sequence>
<gene>
    <name evidence="1" type="ORF">NUW54_g7300</name>
</gene>